<gene>
    <name evidence="1" type="ORF">Poly51_22600</name>
</gene>
<proteinExistence type="predicted"/>
<evidence type="ECO:0000313" key="1">
    <source>
        <dbReference type="EMBL" id="TWU59472.1"/>
    </source>
</evidence>
<dbReference type="AlphaFoldDB" id="A0A5C6FFF4"/>
<dbReference type="OrthoDB" id="9772295at2"/>
<accession>A0A5C6FFF4</accession>
<dbReference type="Proteomes" id="UP000318288">
    <property type="component" value="Unassembled WGS sequence"/>
</dbReference>
<dbReference type="RefSeq" id="WP_146457105.1">
    <property type="nucleotide sequence ID" value="NZ_SJPW01000002.1"/>
</dbReference>
<organism evidence="1 2">
    <name type="scientific">Rubripirellula tenax</name>
    <dbReference type="NCBI Taxonomy" id="2528015"/>
    <lineage>
        <taxon>Bacteria</taxon>
        <taxon>Pseudomonadati</taxon>
        <taxon>Planctomycetota</taxon>
        <taxon>Planctomycetia</taxon>
        <taxon>Pirellulales</taxon>
        <taxon>Pirellulaceae</taxon>
        <taxon>Rubripirellula</taxon>
    </lineage>
</organism>
<evidence type="ECO:0008006" key="3">
    <source>
        <dbReference type="Google" id="ProtNLM"/>
    </source>
</evidence>
<dbReference type="PANTHER" id="PTHR43737:SF1">
    <property type="entry name" value="DUF1501 DOMAIN-CONTAINING PROTEIN"/>
    <property type="match status" value="1"/>
</dbReference>
<dbReference type="PANTHER" id="PTHR43737">
    <property type="entry name" value="BLL7424 PROTEIN"/>
    <property type="match status" value="1"/>
</dbReference>
<comment type="caution">
    <text evidence="1">The sequence shown here is derived from an EMBL/GenBank/DDBJ whole genome shotgun (WGS) entry which is preliminary data.</text>
</comment>
<name>A0A5C6FFF4_9BACT</name>
<protein>
    <recommendedName>
        <fullName evidence="3">DUF1800 domain-containing protein</fullName>
    </recommendedName>
</protein>
<reference evidence="1 2" key="1">
    <citation type="submission" date="2019-02" db="EMBL/GenBank/DDBJ databases">
        <title>Deep-cultivation of Planctomycetes and their phenomic and genomic characterization uncovers novel biology.</title>
        <authorList>
            <person name="Wiegand S."/>
            <person name="Jogler M."/>
            <person name="Boedeker C."/>
            <person name="Pinto D."/>
            <person name="Vollmers J."/>
            <person name="Rivas-Marin E."/>
            <person name="Kohn T."/>
            <person name="Peeters S.H."/>
            <person name="Heuer A."/>
            <person name="Rast P."/>
            <person name="Oberbeckmann S."/>
            <person name="Bunk B."/>
            <person name="Jeske O."/>
            <person name="Meyerdierks A."/>
            <person name="Storesund J.E."/>
            <person name="Kallscheuer N."/>
            <person name="Luecker S."/>
            <person name="Lage O.M."/>
            <person name="Pohl T."/>
            <person name="Merkel B.J."/>
            <person name="Hornburger P."/>
            <person name="Mueller R.-W."/>
            <person name="Bruemmer F."/>
            <person name="Labrenz M."/>
            <person name="Spormann A.M."/>
            <person name="Op Den Camp H."/>
            <person name="Overmann J."/>
            <person name="Amann R."/>
            <person name="Jetten M.S.M."/>
            <person name="Mascher T."/>
            <person name="Medema M.H."/>
            <person name="Devos D.P."/>
            <person name="Kaster A.-K."/>
            <person name="Ovreas L."/>
            <person name="Rohde M."/>
            <person name="Galperin M.Y."/>
            <person name="Jogler C."/>
        </authorList>
    </citation>
    <scope>NUCLEOTIDE SEQUENCE [LARGE SCALE GENOMIC DNA]</scope>
    <source>
        <strain evidence="1 2">Poly51</strain>
    </source>
</reference>
<dbReference type="InterPro" id="IPR014917">
    <property type="entry name" value="DUF1800"/>
</dbReference>
<dbReference type="Pfam" id="PF08811">
    <property type="entry name" value="DUF1800"/>
    <property type="match status" value="1"/>
</dbReference>
<dbReference type="EMBL" id="SJPW01000002">
    <property type="protein sequence ID" value="TWU59472.1"/>
    <property type="molecule type" value="Genomic_DNA"/>
</dbReference>
<evidence type="ECO:0000313" key="2">
    <source>
        <dbReference type="Proteomes" id="UP000318288"/>
    </source>
</evidence>
<sequence length="650" mass="73383">MSRFQSVVLQSEFSKSFLVLVLLIAIPATATAGTFEVGSRSQAKLMKNKVHASQFLSRATFGPTIADIDTLAGRIGQVGVRQACSEWIDAQFLVPATEHQPLAEQMFGRDGYNGTEDGVWIQRYRYHAWWTVALQADDQLRQRLAWALSQILVTSEDGAGFNDRNTGNISNKARWLGPTNYYDTLVKGAFGNYRQLLQDVTYHPVMGVYLSHMRNRKTNGVRFPDENYAREVMQLFSIGLYELHQDGRLKTSLSGELIPTYDNETIKDLARIFTGLTFKPSDTSSTGRFFYSGYDFLYPMEMAQHEHDTESKTLFGNQTINLTDGNQEVSAALDILHAHDNIAPFVSFRLIQRLVKSNPSRGYIRRVANAFDDNGQGVKGDMKAVVKAILLDPEAWRSIRIQTQRLPDRVTVLTRGTEYSRLREPVVRYTSMLRGLEANSDDANGWAMMTPRDYDWTQEPYKSPSVFNFFLPSFQPPGELISFQPSRRIPNGDLVAPEFQQQTAVTANRLMNRYIWDLSRGGALFTASNGTVYNLRCDMTFNLDADRALVNDDNLTNKGSLTDAEWEVIQRAEAAQSDLVTLIDKYDLLFCSGTMPQDFKDDIAYVVLKETDWMIGNTGGTPQWQTRAGEFRVLTTLISILTSPFAAIEE</sequence>
<keyword evidence="2" id="KW-1185">Reference proteome</keyword>